<accession>A0A6J4P3L7</accession>
<feature type="coiled-coil region" evidence="1">
    <location>
        <begin position="176"/>
        <end position="203"/>
    </location>
</feature>
<gene>
    <name evidence="3" type="ORF">AVDCRST_MAG60-2336</name>
</gene>
<reference evidence="3" key="1">
    <citation type="submission" date="2020-02" db="EMBL/GenBank/DDBJ databases">
        <authorList>
            <person name="Meier V. D."/>
        </authorList>
    </citation>
    <scope>NUCLEOTIDE SEQUENCE</scope>
    <source>
        <strain evidence="3">AVDCRST_MAG60</strain>
    </source>
</reference>
<evidence type="ECO:0008006" key="4">
    <source>
        <dbReference type="Google" id="ProtNLM"/>
    </source>
</evidence>
<organism evidence="3">
    <name type="scientific">uncultured Nocardioides sp</name>
    <dbReference type="NCBI Taxonomy" id="198441"/>
    <lineage>
        <taxon>Bacteria</taxon>
        <taxon>Bacillati</taxon>
        <taxon>Actinomycetota</taxon>
        <taxon>Actinomycetes</taxon>
        <taxon>Propionibacteriales</taxon>
        <taxon>Nocardioidaceae</taxon>
        <taxon>Nocardioides</taxon>
        <taxon>environmental samples</taxon>
    </lineage>
</organism>
<dbReference type="EMBL" id="CADCUN010000250">
    <property type="protein sequence ID" value="CAA9405293.1"/>
    <property type="molecule type" value="Genomic_DNA"/>
</dbReference>
<dbReference type="AlphaFoldDB" id="A0A6J4P3L7"/>
<sequence>MSSLLPQQSQQSRSAARRRQRSTRLSVAVGLLGLSALLVLGAVVSGSFVVTALAGVVAVALGCAATKITHAELADARVEAARDRANQARDYAALNERRTAENLSFALDMRRKIGAREEVIAGLESALVTAQRQVVEQTRKLGTEARRADLAESAQREGEDAVRRMERSLSHSEDRAADAIVLVAELEAEVDVLKAELASWRTAAPHKRATSA</sequence>
<name>A0A6J4P3L7_9ACTN</name>
<evidence type="ECO:0000256" key="1">
    <source>
        <dbReference type="SAM" id="Coils"/>
    </source>
</evidence>
<evidence type="ECO:0000313" key="3">
    <source>
        <dbReference type="EMBL" id="CAA9405293.1"/>
    </source>
</evidence>
<protein>
    <recommendedName>
        <fullName evidence="4">Multidomain membrane protein</fullName>
    </recommendedName>
</protein>
<proteinExistence type="predicted"/>
<keyword evidence="1" id="KW-0175">Coiled coil</keyword>
<feature type="region of interest" description="Disordered" evidence="2">
    <location>
        <begin position="146"/>
        <end position="169"/>
    </location>
</feature>
<dbReference type="SUPFAM" id="SSF57997">
    <property type="entry name" value="Tropomyosin"/>
    <property type="match status" value="1"/>
</dbReference>
<evidence type="ECO:0000256" key="2">
    <source>
        <dbReference type="SAM" id="MobiDB-lite"/>
    </source>
</evidence>